<dbReference type="PANTHER" id="PTHR44858:SF1">
    <property type="entry name" value="UDP-N-ACETYLGLUCOSAMINE--PEPTIDE N-ACETYLGLUCOSAMINYLTRANSFERASE SPINDLY-RELATED"/>
    <property type="match status" value="1"/>
</dbReference>
<organism evidence="5 6">
    <name type="scientific">Algoriphagus chordae</name>
    <dbReference type="NCBI Taxonomy" id="237019"/>
    <lineage>
        <taxon>Bacteria</taxon>
        <taxon>Pseudomonadati</taxon>
        <taxon>Bacteroidota</taxon>
        <taxon>Cytophagia</taxon>
        <taxon>Cytophagales</taxon>
        <taxon>Cyclobacteriaceae</taxon>
        <taxon>Algoriphagus</taxon>
    </lineage>
</organism>
<dbReference type="PROSITE" id="PS50005">
    <property type="entry name" value="TPR"/>
    <property type="match status" value="5"/>
</dbReference>
<dbReference type="InterPro" id="IPR019734">
    <property type="entry name" value="TPR_rpt"/>
</dbReference>
<keyword evidence="4" id="KW-1133">Transmembrane helix</keyword>
<feature type="repeat" description="TPR" evidence="3">
    <location>
        <begin position="408"/>
        <end position="441"/>
    </location>
</feature>
<dbReference type="PANTHER" id="PTHR44858">
    <property type="entry name" value="TETRATRICOPEPTIDE REPEAT PROTEIN 6"/>
    <property type="match status" value="1"/>
</dbReference>
<accession>A0A2W7R2U2</accession>
<dbReference type="Pfam" id="PF13181">
    <property type="entry name" value="TPR_8"/>
    <property type="match status" value="1"/>
</dbReference>
<feature type="repeat" description="TPR" evidence="3">
    <location>
        <begin position="578"/>
        <end position="611"/>
    </location>
</feature>
<dbReference type="Pfam" id="PF00515">
    <property type="entry name" value="TPR_1"/>
    <property type="match status" value="1"/>
</dbReference>
<dbReference type="AlphaFoldDB" id="A0A2W7R2U2"/>
<evidence type="ECO:0000256" key="3">
    <source>
        <dbReference type="PROSITE-ProRule" id="PRU00339"/>
    </source>
</evidence>
<dbReference type="Proteomes" id="UP000248882">
    <property type="component" value="Unassembled WGS sequence"/>
</dbReference>
<evidence type="ECO:0000256" key="1">
    <source>
        <dbReference type="ARBA" id="ARBA00022737"/>
    </source>
</evidence>
<evidence type="ECO:0000256" key="4">
    <source>
        <dbReference type="SAM" id="Phobius"/>
    </source>
</evidence>
<dbReference type="GO" id="GO:0046813">
    <property type="term" value="P:receptor-mediated virion attachment to host cell"/>
    <property type="evidence" value="ECO:0007669"/>
    <property type="project" value="TreeGrafter"/>
</dbReference>
<sequence length="758" mass="86690">MKNKKRTFRGKIGKILGGAGNISIGYGILNGLKNLNSWDDIKLLVADFSQELLAILLWLGKVIHIICIPWNWLTSHVFSLLRIDIPEQLHDPIILVSFLIFVPGQLSAQALIIRPTLLSWGLFKEHVLPFFSLDPIENEPSSIAKQINEESQKFDFNKILIYLVGPALEYLVFLEKSVFPAALVQKQNEAMDYLDELDGYFIRLKTVRKEFWRKKRLKVWVMLTIVLLIAVDRKLYVDNFELFSFLGFVLLAGILLPLVFTILMSSFGFSIVMLLKRAKNPVRRAKLYDTLDKGVPILRSINRKLNKINKPPEAWLMNWGQKLSTGQAALLVFPNERNIYSTFLSSPEGRSELANKINGIFWTLKSFRYRDRIAQILQVPVDAEVEKVQLKKYASRVKIVKRTSSYSSIDWYILARHYKQESNFKEALQAINNALSINAENFNFLIVLGALLEITNELTASIKAFEKTLAIRPFDENVMNQLGLLYLKTKRHDQALDCFSKAIKQNPAQSYFWYNRSLAFRGLASFPQALSDITQSIELAPENDQYFLQKATLLIDTKEYEEALGLLNKAIALNSERVTNWMTKGILENHLQKYEVALESFTQASNLDPTEINSRLWIASLKNRLKEHEGSLIVLDQVLAIEPKNYNALNERGITKIKLGQLDEAIEDLSLAIQINPSIPNAFGHRSTAYISLEEWELASADIAESLKIKADYGVALYNQGLIQEFRRQITEACTSWEKALLTGFMEAKEKLDYYQSN</sequence>
<dbReference type="InterPro" id="IPR050498">
    <property type="entry name" value="Ycf3"/>
</dbReference>
<feature type="repeat" description="TPR" evidence="3">
    <location>
        <begin position="476"/>
        <end position="509"/>
    </location>
</feature>
<feature type="transmembrane region" description="Helical" evidence="4">
    <location>
        <begin position="52"/>
        <end position="73"/>
    </location>
</feature>
<protein>
    <submittedName>
        <fullName evidence="5">Tetratricopeptide repeat protein</fullName>
    </submittedName>
</protein>
<gene>
    <name evidence="5" type="ORF">LV85_01872</name>
</gene>
<dbReference type="GO" id="GO:0009279">
    <property type="term" value="C:cell outer membrane"/>
    <property type="evidence" value="ECO:0007669"/>
    <property type="project" value="TreeGrafter"/>
</dbReference>
<dbReference type="InterPro" id="IPR011990">
    <property type="entry name" value="TPR-like_helical_dom_sf"/>
</dbReference>
<dbReference type="PROSITE" id="PS50293">
    <property type="entry name" value="TPR_REGION"/>
    <property type="match status" value="1"/>
</dbReference>
<feature type="repeat" description="TPR" evidence="3">
    <location>
        <begin position="646"/>
        <end position="679"/>
    </location>
</feature>
<dbReference type="OrthoDB" id="1523318at2"/>
<feature type="transmembrane region" description="Helical" evidence="4">
    <location>
        <begin position="242"/>
        <end position="275"/>
    </location>
</feature>
<keyword evidence="6" id="KW-1185">Reference proteome</keyword>
<dbReference type="SMART" id="SM00028">
    <property type="entry name" value="TPR"/>
    <property type="match status" value="9"/>
</dbReference>
<evidence type="ECO:0000313" key="5">
    <source>
        <dbReference type="EMBL" id="PZX52570.1"/>
    </source>
</evidence>
<dbReference type="SUPFAM" id="SSF48452">
    <property type="entry name" value="TPR-like"/>
    <property type="match status" value="2"/>
</dbReference>
<dbReference type="EMBL" id="QKZT01000007">
    <property type="protein sequence ID" value="PZX52570.1"/>
    <property type="molecule type" value="Genomic_DNA"/>
</dbReference>
<dbReference type="Gene3D" id="1.25.40.10">
    <property type="entry name" value="Tetratricopeptide repeat domain"/>
    <property type="match status" value="4"/>
</dbReference>
<dbReference type="RefSeq" id="WP_146260460.1">
    <property type="nucleotide sequence ID" value="NZ_QKZT01000007.1"/>
</dbReference>
<name>A0A2W7R2U2_9BACT</name>
<comment type="caution">
    <text evidence="5">The sequence shown here is derived from an EMBL/GenBank/DDBJ whole genome shotgun (WGS) entry which is preliminary data.</text>
</comment>
<evidence type="ECO:0000313" key="6">
    <source>
        <dbReference type="Proteomes" id="UP000248882"/>
    </source>
</evidence>
<reference evidence="5 6" key="1">
    <citation type="submission" date="2018-06" db="EMBL/GenBank/DDBJ databases">
        <title>Genomic Encyclopedia of Archaeal and Bacterial Type Strains, Phase II (KMG-II): from individual species to whole genera.</title>
        <authorList>
            <person name="Goeker M."/>
        </authorList>
    </citation>
    <scope>NUCLEOTIDE SEQUENCE [LARGE SCALE GENOMIC DNA]</scope>
    <source>
        <strain evidence="5 6">DSM 19830</strain>
    </source>
</reference>
<keyword evidence="1" id="KW-0677">Repeat</keyword>
<keyword evidence="2 3" id="KW-0802">TPR repeat</keyword>
<dbReference type="Pfam" id="PF13432">
    <property type="entry name" value="TPR_16"/>
    <property type="match status" value="1"/>
</dbReference>
<feature type="repeat" description="TPR" evidence="3">
    <location>
        <begin position="510"/>
        <end position="543"/>
    </location>
</feature>
<proteinExistence type="predicted"/>
<keyword evidence="4" id="KW-0812">Transmembrane</keyword>
<evidence type="ECO:0000256" key="2">
    <source>
        <dbReference type="ARBA" id="ARBA00022803"/>
    </source>
</evidence>
<keyword evidence="4" id="KW-0472">Membrane</keyword>